<evidence type="ECO:0000313" key="4">
    <source>
        <dbReference type="Proteomes" id="UP000219286"/>
    </source>
</evidence>
<dbReference type="Proteomes" id="UP000219286">
    <property type="component" value="Unassembled WGS sequence"/>
</dbReference>
<keyword evidence="4" id="KW-1185">Reference proteome</keyword>
<dbReference type="OrthoDB" id="4755094at2759"/>
<dbReference type="AlphaFoldDB" id="A0A2H2ZSS5"/>
<comment type="caution">
    <text evidence="3">The sequence shown here is derived from an EMBL/GenBank/DDBJ whole genome shotgun (WGS) entry which is preliminary data.</text>
</comment>
<feature type="compositionally biased region" description="Basic and acidic residues" evidence="2">
    <location>
        <begin position="32"/>
        <end position="103"/>
    </location>
</feature>
<dbReference type="EMBL" id="LFMI01000306">
    <property type="protein sequence ID" value="OTA02354.1"/>
    <property type="molecule type" value="Genomic_DNA"/>
</dbReference>
<feature type="region of interest" description="Disordered" evidence="2">
    <location>
        <begin position="1"/>
        <end position="188"/>
    </location>
</feature>
<keyword evidence="1" id="KW-0175">Coiled coil</keyword>
<dbReference type="Gene3D" id="6.10.250.2730">
    <property type="match status" value="1"/>
</dbReference>
<organism evidence="3 4">
    <name type="scientific">Trichoderma parareesei</name>
    <name type="common">Filamentous fungus</name>
    <dbReference type="NCBI Taxonomy" id="858221"/>
    <lineage>
        <taxon>Eukaryota</taxon>
        <taxon>Fungi</taxon>
        <taxon>Dikarya</taxon>
        <taxon>Ascomycota</taxon>
        <taxon>Pezizomycotina</taxon>
        <taxon>Sordariomycetes</taxon>
        <taxon>Hypocreomycetidae</taxon>
        <taxon>Hypocreales</taxon>
        <taxon>Hypocreaceae</taxon>
        <taxon>Trichoderma</taxon>
    </lineage>
</organism>
<accession>A0A2H2ZSS5</accession>
<evidence type="ECO:0000256" key="1">
    <source>
        <dbReference type="SAM" id="Coils"/>
    </source>
</evidence>
<reference evidence="3 4" key="1">
    <citation type="journal article" date="2015" name="Genome Announc.">
        <title>Genome sequence and annotation of Trichoderma parareesei, the ancestor of the cellulase producer Trichoderma reesei.</title>
        <authorList>
            <person name="Yang D."/>
            <person name="Pomraning K."/>
            <person name="Kopchinskiy A."/>
            <person name="Karimi Aghcheh R."/>
            <person name="Atanasova L."/>
            <person name="Chenthamara K."/>
            <person name="Baker S.E."/>
            <person name="Zhang R."/>
            <person name="Shen Q."/>
            <person name="Freitag M."/>
            <person name="Kubicek C.P."/>
            <person name="Druzhinina I.S."/>
        </authorList>
    </citation>
    <scope>NUCLEOTIDE SEQUENCE [LARGE SCALE GENOMIC DNA]</scope>
    <source>
        <strain evidence="3 4">CBS 125925</strain>
    </source>
</reference>
<protein>
    <submittedName>
        <fullName evidence="3">Uncharacterized protein</fullName>
    </submittedName>
</protein>
<gene>
    <name evidence="3" type="ORF">A9Z42_0027020</name>
</gene>
<sequence length="599" mass="68941">MPPDKGQGTIPLDDMRSRPSNGHAVLRKERKSTKSGDREQDKDKDKSKDKDKDRDEEPRERTTKDSRKEKEKETGKSDDKPPEDQEHRDDAPGGREVDLHDFDAVEVTESVAPDLVPPRRYNLNVPAPFLEGPSSDDDEFDMTQIPGSIYASAESFDSMESESFTPRRRLSNGGGPRDEAATRDQAQLKQLRDTVIRLTVEKESAEREAARAMQQLQELKHLLNSDMEQIAKDADSLGQEINRLKDENHLLREELNDAQSHIFSLQPYRKDLTPEEVGRQFDDLVEQVQDWVQKFMDPWLDDYEAGVEALVTGARKQSGEAAKFRRTLQKYPDLVHGCMFPETDEDIIVAIIMRYLNDHIFQKVLYGSGQQYTEMVSFIETQMQTAVEPKRDLFAVRTWTAESYNALMSAPQFKSVRARRSKDMTLDLADILRIFCKKDKFTWFCQNMEDNCVKPAMALYEKIQVSTHHFYLDIQPYISWSGSRLSLSPEFVESIDKLDCRNILQNRKAFNMAKLDPQPTKRDLYVNLLNVCTVVPALYIRQIGQRDAIKAPAVVRKQQMLVAWGPEEKRDKFTEEGDPSLVSHLWFPKSRKRGDGWLG</sequence>
<proteinExistence type="predicted"/>
<feature type="coiled-coil region" evidence="1">
    <location>
        <begin position="188"/>
        <end position="261"/>
    </location>
</feature>
<evidence type="ECO:0000313" key="3">
    <source>
        <dbReference type="EMBL" id="OTA02354.1"/>
    </source>
</evidence>
<name>A0A2H2ZSS5_TRIPA</name>
<evidence type="ECO:0000256" key="2">
    <source>
        <dbReference type="SAM" id="MobiDB-lite"/>
    </source>
</evidence>